<feature type="transmembrane region" description="Helical" evidence="1">
    <location>
        <begin position="26"/>
        <end position="50"/>
    </location>
</feature>
<dbReference type="AlphaFoldDB" id="W4GVL1"/>
<dbReference type="RefSeq" id="XP_009827142.1">
    <property type="nucleotide sequence ID" value="XM_009828840.1"/>
</dbReference>
<dbReference type="InterPro" id="IPR019144">
    <property type="entry name" value="Membralin"/>
</dbReference>
<sequence>MEQIFFRMHVRVSRTLSRLAGGKTRIAVETALFTTAMGLLATLVVLHLNFVSPRGQYGCLGQYMPPTLPPLMRVAIESDPSSWIHPVVRNTSSSSWLNVSQGWLRHRVPAKPNRNAFVFAAHKGLLTLLEFPEATTSTNLSLVDVTIPSSSACFGLKHMFEHSPAWSFFLDKVVGYDTIVINQMVHIANGRGFLRHELSKDVYNLNFATEFHATTATLHSRMAFKLGVLCTTLFLFFSTTTLVSFILRETQQRMLRFTLSLQHHIRHRMPYIKLVFSHIIESLVFVPIMVGMLFFLFEFFKDRLLAFMVMSVVWLCELYSVICVRTWLSLTFFPPVFLSLFALFHVYFFCFPFGFSYVALWTTVAFLSHQMLLFLNRFELPALRDGVVSAQWPRQFVVASSTGTVFEMGCSFGCFHASTQ</sequence>
<evidence type="ECO:0000313" key="2">
    <source>
        <dbReference type="EMBL" id="ETV83712.1"/>
    </source>
</evidence>
<name>W4GVL1_APHAT</name>
<feature type="transmembrane region" description="Helical" evidence="1">
    <location>
        <begin position="226"/>
        <end position="247"/>
    </location>
</feature>
<dbReference type="VEuPathDB" id="FungiDB:H257_04371"/>
<dbReference type="PANTHER" id="PTHR21650:SF4">
    <property type="entry name" value="MEMBRALIN"/>
    <property type="match status" value="1"/>
</dbReference>
<accession>W4GVL1</accession>
<keyword evidence="1" id="KW-0812">Transmembrane</keyword>
<dbReference type="GO" id="GO:0005783">
    <property type="term" value="C:endoplasmic reticulum"/>
    <property type="evidence" value="ECO:0007669"/>
    <property type="project" value="TreeGrafter"/>
</dbReference>
<reference evidence="2" key="1">
    <citation type="submission" date="2013-12" db="EMBL/GenBank/DDBJ databases">
        <title>The Genome Sequence of Aphanomyces astaci APO3.</title>
        <authorList>
            <consortium name="The Broad Institute Genomics Platform"/>
            <person name="Russ C."/>
            <person name="Tyler B."/>
            <person name="van West P."/>
            <person name="Dieguez-Uribeondo J."/>
            <person name="Young S.K."/>
            <person name="Zeng Q."/>
            <person name="Gargeya S."/>
            <person name="Fitzgerald M."/>
            <person name="Abouelleil A."/>
            <person name="Alvarado L."/>
            <person name="Chapman S.B."/>
            <person name="Gainer-Dewar J."/>
            <person name="Goldberg J."/>
            <person name="Griggs A."/>
            <person name="Gujja S."/>
            <person name="Hansen M."/>
            <person name="Howarth C."/>
            <person name="Imamovic A."/>
            <person name="Ireland A."/>
            <person name="Larimer J."/>
            <person name="McCowan C."/>
            <person name="Murphy C."/>
            <person name="Pearson M."/>
            <person name="Poon T.W."/>
            <person name="Priest M."/>
            <person name="Roberts A."/>
            <person name="Saif S."/>
            <person name="Shea T."/>
            <person name="Sykes S."/>
            <person name="Wortman J."/>
            <person name="Nusbaum C."/>
            <person name="Birren B."/>
        </authorList>
    </citation>
    <scope>NUCLEOTIDE SEQUENCE [LARGE SCALE GENOMIC DNA]</scope>
    <source>
        <strain evidence="2">APO3</strain>
    </source>
</reference>
<dbReference type="OrthoDB" id="6779347at2759"/>
<keyword evidence="1" id="KW-0472">Membrane</keyword>
<dbReference type="PANTHER" id="PTHR21650">
    <property type="entry name" value="MEMBRALIN/KINETOCHORE PROTEIN NUF2"/>
    <property type="match status" value="1"/>
</dbReference>
<dbReference type="STRING" id="112090.W4GVL1"/>
<feature type="transmembrane region" description="Helical" evidence="1">
    <location>
        <begin position="303"/>
        <end position="322"/>
    </location>
</feature>
<dbReference type="GO" id="GO:0034976">
    <property type="term" value="P:response to endoplasmic reticulum stress"/>
    <property type="evidence" value="ECO:0007669"/>
    <property type="project" value="TreeGrafter"/>
</dbReference>
<organism evidence="2">
    <name type="scientific">Aphanomyces astaci</name>
    <name type="common">Crayfish plague agent</name>
    <dbReference type="NCBI Taxonomy" id="112090"/>
    <lineage>
        <taxon>Eukaryota</taxon>
        <taxon>Sar</taxon>
        <taxon>Stramenopiles</taxon>
        <taxon>Oomycota</taxon>
        <taxon>Saprolegniomycetes</taxon>
        <taxon>Saprolegniales</taxon>
        <taxon>Verrucalvaceae</taxon>
        <taxon>Aphanomyces</taxon>
    </lineage>
</organism>
<dbReference type="GO" id="GO:1904294">
    <property type="term" value="P:positive regulation of ERAD pathway"/>
    <property type="evidence" value="ECO:0007669"/>
    <property type="project" value="TreeGrafter"/>
</dbReference>
<dbReference type="EMBL" id="KI913120">
    <property type="protein sequence ID" value="ETV83712.1"/>
    <property type="molecule type" value="Genomic_DNA"/>
</dbReference>
<gene>
    <name evidence="2" type="ORF">H257_04371</name>
</gene>
<evidence type="ECO:0000256" key="1">
    <source>
        <dbReference type="SAM" id="Phobius"/>
    </source>
</evidence>
<protein>
    <submittedName>
        <fullName evidence="2">Uncharacterized protein</fullName>
    </submittedName>
</protein>
<proteinExistence type="predicted"/>
<feature type="transmembrane region" description="Helical" evidence="1">
    <location>
        <begin position="274"/>
        <end position="297"/>
    </location>
</feature>
<dbReference type="GeneID" id="20806367"/>
<keyword evidence="1" id="KW-1133">Transmembrane helix</keyword>
<dbReference type="Pfam" id="PF09746">
    <property type="entry name" value="Membralin"/>
    <property type="match status" value="1"/>
</dbReference>